<feature type="domain" description="Coenzyme PQQ synthesis protein F-like C-terminal lobe" evidence="12">
    <location>
        <begin position="793"/>
        <end position="890"/>
    </location>
</feature>
<evidence type="ECO:0000259" key="12">
    <source>
        <dbReference type="Pfam" id="PF22456"/>
    </source>
</evidence>
<dbReference type="PROSITE" id="PS00143">
    <property type="entry name" value="INSULINASE"/>
    <property type="match status" value="1"/>
</dbReference>
<dbReference type="InterPro" id="IPR001431">
    <property type="entry name" value="Pept_M16_Zn_BS"/>
</dbReference>
<name>A0A1J1IM96_9DIPT</name>
<dbReference type="EMBL" id="CVRI01000055">
    <property type="protein sequence ID" value="CRL01365.1"/>
    <property type="molecule type" value="Genomic_DNA"/>
</dbReference>
<dbReference type="InterPro" id="IPR011249">
    <property type="entry name" value="Metalloenz_LuxS/M16"/>
</dbReference>
<dbReference type="InterPro" id="IPR011765">
    <property type="entry name" value="Pept_M16_N"/>
</dbReference>
<dbReference type="OrthoDB" id="952271at2759"/>
<dbReference type="GO" id="GO:0005737">
    <property type="term" value="C:cytoplasm"/>
    <property type="evidence" value="ECO:0007669"/>
    <property type="project" value="UniProtKB-ARBA"/>
</dbReference>
<dbReference type="PANTHER" id="PTHR43690:SF18">
    <property type="entry name" value="INSULIN-DEGRADING ENZYME-RELATED"/>
    <property type="match status" value="1"/>
</dbReference>
<evidence type="ECO:0000313" key="14">
    <source>
        <dbReference type="Proteomes" id="UP000183832"/>
    </source>
</evidence>
<evidence type="ECO:0000256" key="7">
    <source>
        <dbReference type="ARBA" id="ARBA00023049"/>
    </source>
</evidence>
<feature type="domain" description="Peptidase M16 middle/third" evidence="11">
    <location>
        <begin position="404"/>
        <end position="681"/>
    </location>
</feature>
<dbReference type="Pfam" id="PF16187">
    <property type="entry name" value="Peptidase_M16_M"/>
    <property type="match status" value="1"/>
</dbReference>
<evidence type="ECO:0000259" key="10">
    <source>
        <dbReference type="Pfam" id="PF05193"/>
    </source>
</evidence>
<evidence type="ECO:0000256" key="6">
    <source>
        <dbReference type="ARBA" id="ARBA00022833"/>
    </source>
</evidence>
<keyword evidence="4" id="KW-0479">Metal-binding</keyword>
<keyword evidence="7" id="KW-0482">Metalloprotease</keyword>
<dbReference type="Gene3D" id="3.30.830.10">
    <property type="entry name" value="Metalloenzyme, LuxS/M16 peptidase-like"/>
    <property type="match status" value="4"/>
</dbReference>
<feature type="domain" description="Peptidase M16 N-terminal" evidence="9">
    <location>
        <begin position="52"/>
        <end position="179"/>
    </location>
</feature>
<dbReference type="InterPro" id="IPR050626">
    <property type="entry name" value="Peptidase_M16"/>
</dbReference>
<gene>
    <name evidence="13" type="primary">similar to Nardilysin</name>
    <name evidence="13" type="ORF">CLUMA_CG014688</name>
</gene>
<evidence type="ECO:0000256" key="5">
    <source>
        <dbReference type="ARBA" id="ARBA00022801"/>
    </source>
</evidence>
<sequence>MKISKEIRVLKVPQKFPGDQKEYKLIQLENELKVLLIKQKSGKDCGRNSKLKQNLAAVALCVSSGCFDDPQEVQGLSHFLEHMIFMGSEKYPKENEFDQFVSAHGGFDNAYTEHEYTLFHFDIIEKHLAGALDRFSQFFVSPLMSFESMDREMEAVESEFQCNSSDDDVRLQQIFCSMVKDNQPASKFIWGNFETLKYGIKREKLSQKLHEFRKQNYVANRMFLCIQSSVDMNRLERTIVKCFKDIPKSIQNIESVSVFNEFEVFKSEFSEKAFFVQSNGEKCKLLMTFLYPALEGKEIKFLDYLASLIHSEESGSLSDVFIENHLALRVKTRIGNQSFESNFMFTLFSIEINLTTKGFEQLEEVLNEIFAFLLLIKTTSINEHRTRYNEFVKIKNLLSKNRREKSALVNVQELAVNMKFFDDENVVIGNEICGEFNEKVLQNFIDRLNERKFNIMILSDKISNTEKREKWFGTRYSAVDLPKYVLKLWNERWLHVGFVLPKPNNYICENFELFESSCEDESSAYPRRIFHNDACQCFHLLDNKFKLPLGFIYVYLMSEITESTVQNLNMTSIYSMCVKNFLSKELYPATIAGYNYKLHSVDDGLVLRTNGFNAKLPSIVDIITKTMNTFLNLIDLSVFETFKRELKKNFNNCLADENLLNDDYRLSFINSNHRSFQERLDNIDLIDFKDFTTFCENFLKSLKAKILIQGNFTESNAISITQMIIGNLNIKENKEAKMKKKNLSDILRVPIGSSYLKIQSSRQHNNNSLLKNYYQIGKATIQKECIAETLVGMMYEPLFDALRSHEQLGYGVACTLRKNSGIIGITITVEYQENRHSSEIVDKKIEEFLNKFYKIFLSMSDKEFSSVKSSLTSIKLVNDTDLEQEVVRNWNEIRIDENIFDRNELEAFEIEKLTKKEIEEFYFKTFLSIQSVRKLSVQVIHRENCKVYDKIEE</sequence>
<dbReference type="SUPFAM" id="SSF63411">
    <property type="entry name" value="LuxS/MPP-like metallohydrolase"/>
    <property type="match status" value="4"/>
</dbReference>
<evidence type="ECO:0000256" key="2">
    <source>
        <dbReference type="ARBA" id="ARBA00007261"/>
    </source>
</evidence>
<dbReference type="Pfam" id="PF22456">
    <property type="entry name" value="PqqF-like_C_4"/>
    <property type="match status" value="1"/>
</dbReference>
<evidence type="ECO:0000259" key="11">
    <source>
        <dbReference type="Pfam" id="PF16187"/>
    </source>
</evidence>
<dbReference type="InterPro" id="IPR054734">
    <property type="entry name" value="PqqF-like_C_4"/>
</dbReference>
<comment type="similarity">
    <text evidence="2 8">Belongs to the peptidase M16 family.</text>
</comment>
<keyword evidence="5" id="KW-0378">Hydrolase</keyword>
<dbReference type="STRING" id="568069.A0A1J1IM96"/>
<dbReference type="InterPro" id="IPR007863">
    <property type="entry name" value="Peptidase_M16_C"/>
</dbReference>
<keyword evidence="6" id="KW-0862">Zinc</keyword>
<dbReference type="PANTHER" id="PTHR43690">
    <property type="entry name" value="NARDILYSIN"/>
    <property type="match status" value="1"/>
</dbReference>
<dbReference type="GO" id="GO:0046872">
    <property type="term" value="F:metal ion binding"/>
    <property type="evidence" value="ECO:0007669"/>
    <property type="project" value="UniProtKB-KW"/>
</dbReference>
<accession>A0A1J1IM96</accession>
<reference evidence="13 14" key="1">
    <citation type="submission" date="2015-04" db="EMBL/GenBank/DDBJ databases">
        <authorList>
            <person name="Syromyatnikov M.Y."/>
            <person name="Popov V.N."/>
        </authorList>
    </citation>
    <scope>NUCLEOTIDE SEQUENCE [LARGE SCALE GENOMIC DNA]</scope>
</reference>
<evidence type="ECO:0000313" key="13">
    <source>
        <dbReference type="EMBL" id="CRL01365.1"/>
    </source>
</evidence>
<dbReference type="GO" id="GO:0004222">
    <property type="term" value="F:metalloendopeptidase activity"/>
    <property type="evidence" value="ECO:0007669"/>
    <property type="project" value="InterPro"/>
</dbReference>
<dbReference type="Proteomes" id="UP000183832">
    <property type="component" value="Unassembled WGS sequence"/>
</dbReference>
<evidence type="ECO:0000256" key="8">
    <source>
        <dbReference type="RuleBase" id="RU004447"/>
    </source>
</evidence>
<evidence type="ECO:0000259" key="9">
    <source>
        <dbReference type="Pfam" id="PF00675"/>
    </source>
</evidence>
<proteinExistence type="inferred from homology"/>
<comment type="cofactor">
    <cofactor evidence="1">
        <name>Zn(2+)</name>
        <dbReference type="ChEBI" id="CHEBI:29105"/>
    </cofactor>
</comment>
<evidence type="ECO:0000256" key="4">
    <source>
        <dbReference type="ARBA" id="ARBA00022723"/>
    </source>
</evidence>
<keyword evidence="3" id="KW-0645">Protease</keyword>
<dbReference type="Pfam" id="PF05193">
    <property type="entry name" value="Peptidase_M16_C"/>
    <property type="match status" value="1"/>
</dbReference>
<organism evidence="13 14">
    <name type="scientific">Clunio marinus</name>
    <dbReference type="NCBI Taxonomy" id="568069"/>
    <lineage>
        <taxon>Eukaryota</taxon>
        <taxon>Metazoa</taxon>
        <taxon>Ecdysozoa</taxon>
        <taxon>Arthropoda</taxon>
        <taxon>Hexapoda</taxon>
        <taxon>Insecta</taxon>
        <taxon>Pterygota</taxon>
        <taxon>Neoptera</taxon>
        <taxon>Endopterygota</taxon>
        <taxon>Diptera</taxon>
        <taxon>Nematocera</taxon>
        <taxon>Chironomoidea</taxon>
        <taxon>Chironomidae</taxon>
        <taxon>Clunio</taxon>
    </lineage>
</organism>
<dbReference type="GO" id="GO:0006508">
    <property type="term" value="P:proteolysis"/>
    <property type="evidence" value="ECO:0007669"/>
    <property type="project" value="UniProtKB-KW"/>
</dbReference>
<evidence type="ECO:0000256" key="3">
    <source>
        <dbReference type="ARBA" id="ARBA00022670"/>
    </source>
</evidence>
<dbReference type="FunFam" id="3.30.830.10:FF:000012">
    <property type="entry name" value="Protease 3"/>
    <property type="match status" value="1"/>
</dbReference>
<protein>
    <submittedName>
        <fullName evidence="13">CLUMA_CG014688, isoform A</fullName>
    </submittedName>
</protein>
<dbReference type="AlphaFoldDB" id="A0A1J1IM96"/>
<dbReference type="InterPro" id="IPR032632">
    <property type="entry name" value="Peptidase_M16_M"/>
</dbReference>
<keyword evidence="14" id="KW-1185">Reference proteome</keyword>
<feature type="domain" description="Peptidase M16 C-terminal" evidence="10">
    <location>
        <begin position="207"/>
        <end position="383"/>
    </location>
</feature>
<dbReference type="Pfam" id="PF00675">
    <property type="entry name" value="Peptidase_M16"/>
    <property type="match status" value="1"/>
</dbReference>
<evidence type="ECO:0000256" key="1">
    <source>
        <dbReference type="ARBA" id="ARBA00001947"/>
    </source>
</evidence>